<dbReference type="InterPro" id="IPR036322">
    <property type="entry name" value="WD40_repeat_dom_sf"/>
</dbReference>
<dbReference type="GO" id="GO:0016020">
    <property type="term" value="C:membrane"/>
    <property type="evidence" value="ECO:0007669"/>
    <property type="project" value="TreeGrafter"/>
</dbReference>
<dbReference type="InterPro" id="IPR015943">
    <property type="entry name" value="WD40/YVTN_repeat-like_dom_sf"/>
</dbReference>
<evidence type="ECO:0000259" key="3">
    <source>
        <dbReference type="Pfam" id="PF20426"/>
    </source>
</evidence>
<dbReference type="GO" id="GO:0008104">
    <property type="term" value="P:intracellular protein localization"/>
    <property type="evidence" value="ECO:0007669"/>
    <property type="project" value="TreeGrafter"/>
</dbReference>
<dbReference type="InterPro" id="IPR050865">
    <property type="entry name" value="BEACH_Domain"/>
</dbReference>
<dbReference type="SUPFAM" id="SSF50978">
    <property type="entry name" value="WD40 repeat-like"/>
    <property type="match status" value="1"/>
</dbReference>
<dbReference type="GO" id="GO:0005829">
    <property type="term" value="C:cytosol"/>
    <property type="evidence" value="ECO:0007669"/>
    <property type="project" value="TreeGrafter"/>
</dbReference>
<feature type="domain" description="Neurobeachin beta-propeller" evidence="3">
    <location>
        <begin position="213"/>
        <end position="358"/>
    </location>
</feature>
<organism evidence="4 5">
    <name type="scientific">Mugilogobius chulae</name>
    <name type="common">yellowstripe goby</name>
    <dbReference type="NCBI Taxonomy" id="88201"/>
    <lineage>
        <taxon>Eukaryota</taxon>
        <taxon>Metazoa</taxon>
        <taxon>Chordata</taxon>
        <taxon>Craniata</taxon>
        <taxon>Vertebrata</taxon>
        <taxon>Euteleostomi</taxon>
        <taxon>Actinopterygii</taxon>
        <taxon>Neopterygii</taxon>
        <taxon>Teleostei</taxon>
        <taxon>Neoteleostei</taxon>
        <taxon>Acanthomorphata</taxon>
        <taxon>Gobiaria</taxon>
        <taxon>Gobiiformes</taxon>
        <taxon>Gobioidei</taxon>
        <taxon>Gobiidae</taxon>
        <taxon>Gobionellinae</taxon>
        <taxon>Mugilogobius</taxon>
    </lineage>
</organism>
<keyword evidence="2" id="KW-0812">Transmembrane</keyword>
<dbReference type="EMBL" id="JBBPFD010000003">
    <property type="protein sequence ID" value="KAK7933545.1"/>
    <property type="molecule type" value="Genomic_DNA"/>
</dbReference>
<evidence type="ECO:0000256" key="1">
    <source>
        <dbReference type="ARBA" id="ARBA00022574"/>
    </source>
</evidence>
<evidence type="ECO:0000313" key="5">
    <source>
        <dbReference type="Proteomes" id="UP001460270"/>
    </source>
</evidence>
<dbReference type="Pfam" id="PF20426">
    <property type="entry name" value="NBCH_WD40"/>
    <property type="match status" value="1"/>
</dbReference>
<dbReference type="Gene3D" id="2.130.10.10">
    <property type="entry name" value="YVTN repeat-like/Quinoprotein amine dehydrogenase"/>
    <property type="match status" value="1"/>
</dbReference>
<dbReference type="GO" id="GO:0019901">
    <property type="term" value="F:protein kinase binding"/>
    <property type="evidence" value="ECO:0007669"/>
    <property type="project" value="TreeGrafter"/>
</dbReference>
<keyword evidence="2" id="KW-1133">Transmembrane helix</keyword>
<dbReference type="Proteomes" id="UP001460270">
    <property type="component" value="Unassembled WGS sequence"/>
</dbReference>
<dbReference type="PANTHER" id="PTHR13743:SF64">
    <property type="entry name" value="LIPOPOLYSACCHARIDE-RESPONSIVE AND BEIGE-LIKE ANCHOR PROTEIN"/>
    <property type="match status" value="1"/>
</dbReference>
<gene>
    <name evidence="4" type="ORF">WMY93_004441</name>
</gene>
<comment type="caution">
    <text evidence="4">The sequence shown here is derived from an EMBL/GenBank/DDBJ whole genome shotgun (WGS) entry which is preliminary data.</text>
</comment>
<keyword evidence="1" id="KW-0853">WD repeat</keyword>
<evidence type="ECO:0000313" key="4">
    <source>
        <dbReference type="EMBL" id="KAK7933545.1"/>
    </source>
</evidence>
<reference evidence="5" key="1">
    <citation type="submission" date="2024-04" db="EMBL/GenBank/DDBJ databases">
        <title>Salinicola lusitanus LLJ914,a marine bacterium isolated from the Okinawa Trough.</title>
        <authorList>
            <person name="Li J."/>
        </authorList>
    </citation>
    <scope>NUCLEOTIDE SEQUENCE [LARGE SCALE GENOMIC DNA]</scope>
</reference>
<keyword evidence="5" id="KW-1185">Reference proteome</keyword>
<name>A0AAW0Q3G9_9GOBI</name>
<dbReference type="PANTHER" id="PTHR13743">
    <property type="entry name" value="BEIGE/BEACH-RELATED"/>
    <property type="match status" value="1"/>
</dbReference>
<dbReference type="InterPro" id="IPR046851">
    <property type="entry name" value="NBCH_WD40"/>
</dbReference>
<protein>
    <recommendedName>
        <fullName evidence="3">Neurobeachin beta-propeller domain-containing protein</fullName>
    </recommendedName>
</protein>
<evidence type="ECO:0000256" key="2">
    <source>
        <dbReference type="SAM" id="Phobius"/>
    </source>
</evidence>
<feature type="transmembrane region" description="Helical" evidence="2">
    <location>
        <begin position="370"/>
        <end position="388"/>
    </location>
</feature>
<proteinExistence type="predicted"/>
<dbReference type="AlphaFoldDB" id="A0AAW0Q3G9"/>
<keyword evidence="2" id="KW-0472">Membrane</keyword>
<sequence length="400" mass="44251">MVAEPGVIRPSHVLPPAGLPSVGSHRRQISDLLDQSIQISSQCFVITADNRFIILCGFWDKSFRVYSTDTAADQSVPYKLLRFNFSPPAPRVPSEGGAEGVRRWLYCTPATSTRPHFNRTGSTAAAPAPTSPQPLFSLLLIVPHSDVPGQIRLHYAVDSQRSPHIHCTTLTGERERSGDLTAISIFMYTEAERTHMHARLAHISTAGANIYRKLTQIVFGHWDVVTCLARSESYIGGDCYVLSGSRDATLLLWYWNGKNSSIGESSTTEFTMPRAILTGHDCEVTCASVCAELGLVISGCKEGPCLVHSMNGDLLRTLEAPESCVRPRLVQSSSEGHCVVYYEKGHFCVFSVNGKLQGHITVDDSIKVRLLYVTHFFYLMVLFYFLLCDDVMLSDETRPS</sequence>
<accession>A0AAW0Q3G9</accession>